<organism evidence="3 4">
    <name type="scientific">Escherichia coli</name>
    <dbReference type="NCBI Taxonomy" id="562"/>
    <lineage>
        <taxon>Bacteria</taxon>
        <taxon>Pseudomonadati</taxon>
        <taxon>Pseudomonadota</taxon>
        <taxon>Gammaproteobacteria</taxon>
        <taxon>Enterobacterales</taxon>
        <taxon>Enterobacteriaceae</taxon>
        <taxon>Escherichia</taxon>
    </lineage>
</organism>
<dbReference type="Gene3D" id="3.30.590.10">
    <property type="entry name" value="Glutamine synthetase/guanido kinase, catalytic domain"/>
    <property type="match status" value="1"/>
</dbReference>
<comment type="similarity">
    <text evidence="1">Belongs to the glutamine synthetase family.</text>
</comment>
<dbReference type="EC" id="6.3.1.2" evidence="3"/>
<reference evidence="3 4" key="1">
    <citation type="submission" date="2019-03" db="EMBL/GenBank/DDBJ databases">
        <authorList>
            <consortium name="Pathogen Informatics"/>
        </authorList>
    </citation>
    <scope>NUCLEOTIDE SEQUENCE [LARGE SCALE GENOMIC DNA]</scope>
    <source>
        <strain evidence="3 4">NCTC10974</strain>
    </source>
</reference>
<name>A0A485JMA5_ECOLX</name>
<dbReference type="InterPro" id="IPR014746">
    <property type="entry name" value="Gln_synth/guanido_kin_cat_dom"/>
</dbReference>
<dbReference type="Pfam" id="PF00120">
    <property type="entry name" value="Gln-synt_C"/>
    <property type="match status" value="1"/>
</dbReference>
<keyword evidence="3" id="KW-0436">Ligase</keyword>
<dbReference type="GO" id="GO:0004356">
    <property type="term" value="F:glutamine synthetase activity"/>
    <property type="evidence" value="ECO:0007669"/>
    <property type="project" value="UniProtKB-EC"/>
</dbReference>
<evidence type="ECO:0000313" key="4">
    <source>
        <dbReference type="Proteomes" id="UP000358010"/>
    </source>
</evidence>
<dbReference type="EMBL" id="CAADJZ010000001">
    <property type="protein sequence ID" value="VFT71886.1"/>
    <property type="molecule type" value="Genomic_DNA"/>
</dbReference>
<accession>A0A485JMA5</accession>
<proteinExistence type="inferred from homology"/>
<feature type="domain" description="GS catalytic" evidence="2">
    <location>
        <begin position="14"/>
        <end position="74"/>
    </location>
</feature>
<dbReference type="AlphaFoldDB" id="A0A485JMA5"/>
<evidence type="ECO:0000313" key="3">
    <source>
        <dbReference type="EMBL" id="VFT71886.1"/>
    </source>
</evidence>
<dbReference type="SUPFAM" id="SSF55931">
    <property type="entry name" value="Glutamine synthetase/guanido kinase"/>
    <property type="match status" value="1"/>
</dbReference>
<sequence length="76" mass="8722">MTVSRTRSIRAKRWTKNLYDLPPEEAKEIPQVAGSLEEALNELDLDREFLKAGGVFTDEAIDAYIALRREEDDRVV</sequence>
<dbReference type="Proteomes" id="UP000358010">
    <property type="component" value="Unassembled WGS sequence"/>
</dbReference>
<dbReference type="InterPro" id="IPR008146">
    <property type="entry name" value="Gln_synth_cat_dom"/>
</dbReference>
<protein>
    <submittedName>
        <fullName evidence="3">Glutamine synthetase</fullName>
        <ecNumber evidence="3">6.3.1.2</ecNumber>
    </submittedName>
</protein>
<evidence type="ECO:0000256" key="1">
    <source>
        <dbReference type="RuleBase" id="RU000384"/>
    </source>
</evidence>
<gene>
    <name evidence="3" type="primary">glnA_3</name>
    <name evidence="3" type="ORF">NCTC10974_05537</name>
</gene>
<evidence type="ECO:0000259" key="2">
    <source>
        <dbReference type="Pfam" id="PF00120"/>
    </source>
</evidence>